<dbReference type="AlphaFoldDB" id="A0A927MS00"/>
<feature type="transmembrane region" description="Helical" evidence="8">
    <location>
        <begin position="250"/>
        <end position="269"/>
    </location>
</feature>
<dbReference type="GO" id="GO:0016020">
    <property type="term" value="C:membrane"/>
    <property type="evidence" value="ECO:0007669"/>
    <property type="project" value="UniProtKB-SubCell"/>
</dbReference>
<dbReference type="InterPro" id="IPR050925">
    <property type="entry name" value="Rhomboid_protease_S54"/>
</dbReference>
<dbReference type="InterPro" id="IPR035952">
    <property type="entry name" value="Rhomboid-like_sf"/>
</dbReference>
<accession>A0A927MS00</accession>
<evidence type="ECO:0000259" key="9">
    <source>
        <dbReference type="Pfam" id="PF01694"/>
    </source>
</evidence>
<evidence type="ECO:0000256" key="5">
    <source>
        <dbReference type="ARBA" id="ARBA00022989"/>
    </source>
</evidence>
<evidence type="ECO:0000256" key="2">
    <source>
        <dbReference type="ARBA" id="ARBA00009045"/>
    </source>
</evidence>
<dbReference type="GO" id="GO:0004252">
    <property type="term" value="F:serine-type endopeptidase activity"/>
    <property type="evidence" value="ECO:0007669"/>
    <property type="project" value="InterPro"/>
</dbReference>
<keyword evidence="4" id="KW-0378">Hydrolase</keyword>
<dbReference type="PANTHER" id="PTHR43731:SF14">
    <property type="entry name" value="PRESENILIN-ASSOCIATED RHOMBOID-LIKE PROTEIN, MITOCHONDRIAL"/>
    <property type="match status" value="1"/>
</dbReference>
<evidence type="ECO:0000256" key="1">
    <source>
        <dbReference type="ARBA" id="ARBA00004141"/>
    </source>
</evidence>
<gene>
    <name evidence="10" type="ORF">HEB94_001902</name>
</gene>
<dbReference type="Pfam" id="PF01694">
    <property type="entry name" value="Rhomboid"/>
    <property type="match status" value="1"/>
</dbReference>
<feature type="transmembrane region" description="Helical" evidence="8">
    <location>
        <begin position="146"/>
        <end position="165"/>
    </location>
</feature>
<feature type="transmembrane region" description="Helical" evidence="8">
    <location>
        <begin position="91"/>
        <end position="110"/>
    </location>
</feature>
<evidence type="ECO:0000256" key="7">
    <source>
        <dbReference type="SAM" id="MobiDB-lite"/>
    </source>
</evidence>
<comment type="similarity">
    <text evidence="2">Belongs to the peptidase S54 family.</text>
</comment>
<dbReference type="EMBL" id="JADBEM010000001">
    <property type="protein sequence ID" value="MBE1605054.1"/>
    <property type="molecule type" value="Genomic_DNA"/>
</dbReference>
<feature type="transmembrane region" description="Helical" evidence="8">
    <location>
        <begin position="177"/>
        <end position="196"/>
    </location>
</feature>
<feature type="domain" description="Peptidase S54 rhomboid" evidence="9">
    <location>
        <begin position="137"/>
        <end position="268"/>
    </location>
</feature>
<dbReference type="Gene3D" id="1.20.1540.10">
    <property type="entry name" value="Rhomboid-like"/>
    <property type="match status" value="1"/>
</dbReference>
<comment type="subcellular location">
    <subcellularLocation>
        <location evidence="1">Membrane</location>
        <topology evidence="1">Multi-pass membrane protein</topology>
    </subcellularLocation>
</comment>
<keyword evidence="10" id="KW-0645">Protease</keyword>
<keyword evidence="11" id="KW-1185">Reference proteome</keyword>
<evidence type="ECO:0000256" key="8">
    <source>
        <dbReference type="SAM" id="Phobius"/>
    </source>
</evidence>
<protein>
    <submittedName>
        <fullName evidence="10">Membrane associated rhomboid family serine protease</fullName>
    </submittedName>
</protein>
<keyword evidence="5 8" id="KW-1133">Transmembrane helix</keyword>
<dbReference type="PANTHER" id="PTHR43731">
    <property type="entry name" value="RHOMBOID PROTEASE"/>
    <property type="match status" value="1"/>
</dbReference>
<dbReference type="RefSeq" id="WP_192749454.1">
    <property type="nucleotide sequence ID" value="NZ_BAABJL010000030.1"/>
</dbReference>
<dbReference type="GO" id="GO:0006508">
    <property type="term" value="P:proteolysis"/>
    <property type="evidence" value="ECO:0007669"/>
    <property type="project" value="UniProtKB-KW"/>
</dbReference>
<evidence type="ECO:0000256" key="4">
    <source>
        <dbReference type="ARBA" id="ARBA00022801"/>
    </source>
</evidence>
<evidence type="ECO:0000313" key="11">
    <source>
        <dbReference type="Proteomes" id="UP000638648"/>
    </source>
</evidence>
<keyword evidence="3 8" id="KW-0812">Transmembrane</keyword>
<feature type="region of interest" description="Disordered" evidence="7">
    <location>
        <begin position="1"/>
        <end position="24"/>
    </location>
</feature>
<feature type="transmembrane region" description="Helical" evidence="8">
    <location>
        <begin position="281"/>
        <end position="299"/>
    </location>
</feature>
<keyword evidence="6 8" id="KW-0472">Membrane</keyword>
<comment type="caution">
    <text evidence="10">The sequence shown here is derived from an EMBL/GenBank/DDBJ whole genome shotgun (WGS) entry which is preliminary data.</text>
</comment>
<sequence>MTENPRPDESAEAQGASGPSTVPRCYRHPERETYIRCQRCGRHICPDCQRQAAVGFQCVECVNEGRRSTPAARTRFGGVMRGGDGATVTKVLLGLNILVYVLTLLLGPAVEQQLSLVGNRSFFADAIGESSGVAGGAYWRLITSTFLHIQLWHLAVNMFSLWVLGPSLERLLGRLRFTGLYLVAGLAGSAVAYAFTSPLTPILGASGAIFGLFGATVAVARRMRADMSWFVGALIMNIVLNVVFRSYLSWQGHVGGFLAGLALGAVVAYAPRDRRNLMQGLGFGAVILASVALIIWRTVQLTSGGVV</sequence>
<organism evidence="10 11">
    <name type="scientific">Actinopolymorpha pittospori</name>
    <dbReference type="NCBI Taxonomy" id="648752"/>
    <lineage>
        <taxon>Bacteria</taxon>
        <taxon>Bacillati</taxon>
        <taxon>Actinomycetota</taxon>
        <taxon>Actinomycetes</taxon>
        <taxon>Propionibacteriales</taxon>
        <taxon>Actinopolymorphaceae</taxon>
        <taxon>Actinopolymorpha</taxon>
    </lineage>
</organism>
<evidence type="ECO:0000256" key="6">
    <source>
        <dbReference type="ARBA" id="ARBA00023136"/>
    </source>
</evidence>
<reference evidence="10" key="1">
    <citation type="submission" date="2020-10" db="EMBL/GenBank/DDBJ databases">
        <title>Sequencing the genomes of 1000 actinobacteria strains.</title>
        <authorList>
            <person name="Klenk H.-P."/>
        </authorList>
    </citation>
    <scope>NUCLEOTIDE SEQUENCE</scope>
    <source>
        <strain evidence="10">DSM 45354</strain>
    </source>
</reference>
<dbReference type="Proteomes" id="UP000638648">
    <property type="component" value="Unassembled WGS sequence"/>
</dbReference>
<dbReference type="SUPFAM" id="SSF144091">
    <property type="entry name" value="Rhomboid-like"/>
    <property type="match status" value="1"/>
</dbReference>
<feature type="transmembrane region" description="Helical" evidence="8">
    <location>
        <begin position="227"/>
        <end position="244"/>
    </location>
</feature>
<dbReference type="InterPro" id="IPR022764">
    <property type="entry name" value="Peptidase_S54_rhomboid_dom"/>
</dbReference>
<name>A0A927MS00_9ACTN</name>
<evidence type="ECO:0000313" key="10">
    <source>
        <dbReference type="EMBL" id="MBE1605054.1"/>
    </source>
</evidence>
<feature type="transmembrane region" description="Helical" evidence="8">
    <location>
        <begin position="202"/>
        <end position="220"/>
    </location>
</feature>
<proteinExistence type="inferred from homology"/>
<evidence type="ECO:0000256" key="3">
    <source>
        <dbReference type="ARBA" id="ARBA00022692"/>
    </source>
</evidence>